<name>A0A6C0KGH2_9ZZZZ</name>
<dbReference type="GO" id="GO:0003899">
    <property type="term" value="F:DNA-directed RNA polymerase activity"/>
    <property type="evidence" value="ECO:0007669"/>
    <property type="project" value="InterPro"/>
</dbReference>
<dbReference type="Gene3D" id="3.90.940.20">
    <property type="entry name" value="RPB5-like RNA polymerase subunit"/>
    <property type="match status" value="1"/>
</dbReference>
<dbReference type="GO" id="GO:0042797">
    <property type="term" value="P:tRNA transcription by RNA polymerase III"/>
    <property type="evidence" value="ECO:0007669"/>
    <property type="project" value="TreeGrafter"/>
</dbReference>
<reference evidence="3" key="1">
    <citation type="journal article" date="2020" name="Nature">
        <title>Giant virus diversity and host interactions through global metagenomics.</title>
        <authorList>
            <person name="Schulz F."/>
            <person name="Roux S."/>
            <person name="Paez-Espino D."/>
            <person name="Jungbluth S."/>
            <person name="Walsh D.A."/>
            <person name="Denef V.J."/>
            <person name="McMahon K.D."/>
            <person name="Konstantinidis K.T."/>
            <person name="Eloe-Fadrosh E.A."/>
            <person name="Kyrpides N.C."/>
            <person name="Woyke T."/>
        </authorList>
    </citation>
    <scope>NUCLEOTIDE SEQUENCE</scope>
    <source>
        <strain evidence="3">GVMAG-S-3300011013-78</strain>
    </source>
</reference>
<sequence length="242" mass="28529">MNKHLLYITQGVNKFSFTIKLKRIKKYIIHISMASTINEPLISRLYTSRNNLLSILEKQGCNVQDYTNLSVHEVNEMKEAKQMDMLMTNTNNNTKVYVKYHLGKSLRPKHIYEYIEDLYQIDSVLTPTDQLIIIIKEKVNDTITELITQLFNTEKYYVNIFQLDTLLYNILNHELVPPHRILNDKEVKELIKKYNVTDMKQFPEISRFDSVAKVIGIRPGQMCEIVRSSKTAITSNYYRFCY</sequence>
<dbReference type="GO" id="GO:0005666">
    <property type="term" value="C:RNA polymerase III complex"/>
    <property type="evidence" value="ECO:0007669"/>
    <property type="project" value="TreeGrafter"/>
</dbReference>
<dbReference type="AlphaFoldDB" id="A0A6C0KGH2"/>
<dbReference type="PANTHER" id="PTHR10535:SF0">
    <property type="entry name" value="DNA-DIRECTED RNA POLYMERASES I, II, AND III SUBUNIT RPABC1"/>
    <property type="match status" value="1"/>
</dbReference>
<evidence type="ECO:0000313" key="3">
    <source>
        <dbReference type="EMBL" id="QHU16291.1"/>
    </source>
</evidence>
<organism evidence="3">
    <name type="scientific">viral metagenome</name>
    <dbReference type="NCBI Taxonomy" id="1070528"/>
    <lineage>
        <taxon>unclassified sequences</taxon>
        <taxon>metagenomes</taxon>
        <taxon>organismal metagenomes</taxon>
    </lineage>
</organism>
<accession>A0A6C0KGH2</accession>
<dbReference type="SUPFAM" id="SSF55287">
    <property type="entry name" value="RPB5-like RNA polymerase subunit"/>
    <property type="match status" value="1"/>
</dbReference>
<evidence type="ECO:0000256" key="1">
    <source>
        <dbReference type="ARBA" id="ARBA00023163"/>
    </source>
</evidence>
<dbReference type="GO" id="GO:0003677">
    <property type="term" value="F:DNA binding"/>
    <property type="evidence" value="ECO:0007669"/>
    <property type="project" value="InterPro"/>
</dbReference>
<dbReference type="GO" id="GO:0006362">
    <property type="term" value="P:transcription elongation by RNA polymerase I"/>
    <property type="evidence" value="ECO:0007669"/>
    <property type="project" value="TreeGrafter"/>
</dbReference>
<dbReference type="GO" id="GO:0005665">
    <property type="term" value="C:RNA polymerase II, core complex"/>
    <property type="evidence" value="ECO:0007669"/>
    <property type="project" value="TreeGrafter"/>
</dbReference>
<dbReference type="EMBL" id="MN740879">
    <property type="protein sequence ID" value="QHU16291.1"/>
    <property type="molecule type" value="Genomic_DNA"/>
</dbReference>
<dbReference type="InterPro" id="IPR014381">
    <property type="entry name" value="Arch_Rpo5/euc_Rpb5"/>
</dbReference>
<dbReference type="PANTHER" id="PTHR10535">
    <property type="entry name" value="DNA-DIRECTED RNA POLYMERASES I, II, AND III SUBUNIT RPABC1"/>
    <property type="match status" value="1"/>
</dbReference>
<dbReference type="GO" id="GO:0006366">
    <property type="term" value="P:transcription by RNA polymerase II"/>
    <property type="evidence" value="ECO:0007669"/>
    <property type="project" value="TreeGrafter"/>
</dbReference>
<feature type="domain" description="RNA polymerase subunit H/Rpb5 C-terminal" evidence="2">
    <location>
        <begin position="168"/>
        <end position="241"/>
    </location>
</feature>
<dbReference type="InterPro" id="IPR036710">
    <property type="entry name" value="RNA_pol_Rpb5_N_sf"/>
</dbReference>
<keyword evidence="1" id="KW-0804">Transcription</keyword>
<dbReference type="InterPro" id="IPR000783">
    <property type="entry name" value="RNA_pol_subH/Rpb5_C"/>
</dbReference>
<dbReference type="GO" id="GO:0005736">
    <property type="term" value="C:RNA polymerase I complex"/>
    <property type="evidence" value="ECO:0007669"/>
    <property type="project" value="TreeGrafter"/>
</dbReference>
<evidence type="ECO:0000259" key="2">
    <source>
        <dbReference type="Pfam" id="PF01191"/>
    </source>
</evidence>
<dbReference type="Gene3D" id="3.40.1340.10">
    <property type="entry name" value="RNA polymerase, Rpb5, N-terminal domain"/>
    <property type="match status" value="1"/>
</dbReference>
<protein>
    <recommendedName>
        <fullName evidence="2">RNA polymerase subunit H/Rpb5 C-terminal domain-containing protein</fullName>
    </recommendedName>
</protein>
<dbReference type="PIRSF" id="PIRSF000747">
    <property type="entry name" value="RPB5"/>
    <property type="match status" value="1"/>
</dbReference>
<dbReference type="Pfam" id="PF01191">
    <property type="entry name" value="RNA_pol_Rpb5_C"/>
    <property type="match status" value="1"/>
</dbReference>
<proteinExistence type="predicted"/>
<dbReference type="InterPro" id="IPR035913">
    <property type="entry name" value="RPB5-like_sf"/>
</dbReference>